<reference evidence="1" key="1">
    <citation type="submission" date="2014-09" db="EMBL/GenBank/DDBJ databases">
        <authorList>
            <person name="Probst J Alexander"/>
        </authorList>
    </citation>
    <scope>NUCLEOTIDE SEQUENCE</scope>
</reference>
<evidence type="ECO:0000313" key="1">
    <source>
        <dbReference type="EMBL" id="CEG11981.1"/>
    </source>
</evidence>
<protein>
    <submittedName>
        <fullName evidence="1">Uncharacterized protein</fullName>
    </submittedName>
</protein>
<sequence length="212" mass="25191">MNQKDQRSKDEAIGVVRKFIKENYKYSESALVRMGYTIEGIEYNKDLNFWVIRSKIIDELEKEIWDKIPKFLSNSSSGIAGMLKNYREMLKLKEVGNFCFYINSYGKICALFIGKIDDSTTKKIMNDIKQKIIDDIKPKEKDINDIVKKTKEILGKGRSFKYIDYFPFLVARYQGKWEMIMLVIYYARFDTFPKICIFHFSSEGEVLDFRWY</sequence>
<gene>
    <name evidence="1" type="ORF">MSIBF_A1830015</name>
</gene>
<proteinExistence type="predicted"/>
<accession>A0A098E8Z4</accession>
<organism evidence="1">
    <name type="scientific">groundwater metagenome</name>
    <dbReference type="NCBI Taxonomy" id="717931"/>
    <lineage>
        <taxon>unclassified sequences</taxon>
        <taxon>metagenomes</taxon>
        <taxon>ecological metagenomes</taxon>
    </lineage>
</organism>
<dbReference type="AlphaFoldDB" id="A0A098E8Z4"/>
<dbReference type="EMBL" id="CCXY01000094">
    <property type="protein sequence ID" value="CEG11981.1"/>
    <property type="molecule type" value="Genomic_DNA"/>
</dbReference>
<name>A0A098E8Z4_9ZZZZ</name>